<evidence type="ECO:0000313" key="2">
    <source>
        <dbReference type="Proteomes" id="UP001139494"/>
    </source>
</evidence>
<dbReference type="SUPFAM" id="SSF46785">
    <property type="entry name" value="Winged helix' DNA-binding domain"/>
    <property type="match status" value="1"/>
</dbReference>
<evidence type="ECO:0008006" key="3">
    <source>
        <dbReference type="Google" id="ProtNLM"/>
    </source>
</evidence>
<dbReference type="InterPro" id="IPR036388">
    <property type="entry name" value="WH-like_DNA-bd_sf"/>
</dbReference>
<dbReference type="Gene3D" id="1.10.10.10">
    <property type="entry name" value="Winged helix-like DNA-binding domain superfamily/Winged helix DNA-binding domain"/>
    <property type="match status" value="1"/>
</dbReference>
<dbReference type="RefSeq" id="WP_256029922.1">
    <property type="nucleotide sequence ID" value="NZ_JAHLKM010000014.1"/>
</dbReference>
<organism evidence="1 2">
    <name type="scientific">Natronomonas aquatica</name>
    <dbReference type="NCBI Taxonomy" id="2841590"/>
    <lineage>
        <taxon>Archaea</taxon>
        <taxon>Methanobacteriati</taxon>
        <taxon>Methanobacteriota</taxon>
        <taxon>Stenosarchaea group</taxon>
        <taxon>Halobacteria</taxon>
        <taxon>Halobacteriales</taxon>
        <taxon>Natronomonadaceae</taxon>
        <taxon>Natronomonas</taxon>
    </lineage>
</organism>
<dbReference type="InterPro" id="IPR036390">
    <property type="entry name" value="WH_DNA-bd_sf"/>
</dbReference>
<keyword evidence="2" id="KW-1185">Reference proteome</keyword>
<accession>A0A9R1CU94</accession>
<sequence>MKETAPSEIRIGQDEDSISAATLLEKLEKTPRSDEPGETVSDITTEVEASLFGSEQFSYERAQVLSSLEEVLVSLIVLQNRDPNGKQLLDTLAEDLDITLSPGTVYPRLVALCEDDLLKRRELVKTIEYRFDDSDKARSNVAAAARQHLALGLLFRTVVEQGDFV</sequence>
<comment type="caution">
    <text evidence="1">The sequence shown here is derived from an EMBL/GenBank/DDBJ whole genome shotgun (WGS) entry which is preliminary data.</text>
</comment>
<proteinExistence type="predicted"/>
<name>A0A9R1CU94_9EURY</name>
<dbReference type="Proteomes" id="UP001139494">
    <property type="component" value="Unassembled WGS sequence"/>
</dbReference>
<dbReference type="EMBL" id="JAHLKM010000014">
    <property type="protein sequence ID" value="MCQ4333897.1"/>
    <property type="molecule type" value="Genomic_DNA"/>
</dbReference>
<reference evidence="1" key="1">
    <citation type="journal article" date="2023" name="Front. Microbiol.">
        <title>Genomic-based phylogenetic and metabolic analyses of the genus Natronomonas, and description of Natronomonas aquatica sp. nov.</title>
        <authorList>
            <person name="Garcia-Roldan A."/>
            <person name="Duran-Viseras A."/>
            <person name="de la Haba R.R."/>
            <person name="Corral P."/>
            <person name="Sanchez-Porro C."/>
            <person name="Ventosa A."/>
        </authorList>
    </citation>
    <scope>NUCLEOTIDE SEQUENCE</scope>
    <source>
        <strain evidence="1">F2-12</strain>
    </source>
</reference>
<dbReference type="AlphaFoldDB" id="A0A9R1CU94"/>
<evidence type="ECO:0000313" key="1">
    <source>
        <dbReference type="EMBL" id="MCQ4333897.1"/>
    </source>
</evidence>
<protein>
    <recommendedName>
        <fullName evidence="3">PadR family transcriptional regulator</fullName>
    </recommendedName>
</protein>
<gene>
    <name evidence="1" type="ORF">KM295_10470</name>
</gene>